<feature type="transmembrane region" description="Helical" evidence="1">
    <location>
        <begin position="97"/>
        <end position="117"/>
    </location>
</feature>
<feature type="transmembrane region" description="Helical" evidence="1">
    <location>
        <begin position="68"/>
        <end position="91"/>
    </location>
</feature>
<protein>
    <recommendedName>
        <fullName evidence="4">ATP synthase protein I</fullName>
    </recommendedName>
</protein>
<evidence type="ECO:0000256" key="1">
    <source>
        <dbReference type="SAM" id="Phobius"/>
    </source>
</evidence>
<organism evidence="2 3">
    <name type="scientific">Psychroflexus aurantiacus</name>
    <dbReference type="NCBI Taxonomy" id="2709310"/>
    <lineage>
        <taxon>Bacteria</taxon>
        <taxon>Pseudomonadati</taxon>
        <taxon>Bacteroidota</taxon>
        <taxon>Flavobacteriia</taxon>
        <taxon>Flavobacteriales</taxon>
        <taxon>Flavobacteriaceae</taxon>
        <taxon>Psychroflexus</taxon>
    </lineage>
</organism>
<evidence type="ECO:0000313" key="3">
    <source>
        <dbReference type="Proteomes" id="UP000478505"/>
    </source>
</evidence>
<feature type="transmembrane region" description="Helical" evidence="1">
    <location>
        <begin position="42"/>
        <end position="61"/>
    </location>
</feature>
<dbReference type="EMBL" id="JAAIKD010000001">
    <property type="protein sequence ID" value="NEV92848.1"/>
    <property type="molecule type" value="Genomic_DNA"/>
</dbReference>
<keyword evidence="1" id="KW-1133">Transmembrane helix</keyword>
<reference evidence="2 3" key="1">
    <citation type="submission" date="2020-02" db="EMBL/GenBank/DDBJ databases">
        <title>Flavobacteriaceae Psychroflexus bacterium YR1-1, complete genome.</title>
        <authorList>
            <person name="Li Y."/>
            <person name="Wu S."/>
        </authorList>
    </citation>
    <scope>NUCLEOTIDE SEQUENCE [LARGE SCALE GENOMIC DNA]</scope>
    <source>
        <strain evidence="2 3">YR1-1</strain>
    </source>
</reference>
<name>A0A6B3QYQ9_9FLAO</name>
<evidence type="ECO:0008006" key="4">
    <source>
        <dbReference type="Google" id="ProtNLM"/>
    </source>
</evidence>
<sequence length="131" mass="14846">MKNLFQNTYVSILIFALIIFLMHWGLDAVFSIITYYSISSIYLFHVLSALAVAGIIQLVYANSKDHAGFAFMGTSLLKMLAAILFLLPGFLSDDKPSFANILNFFVPYFLFLIFEAVQVIKFINPKEESQE</sequence>
<dbReference type="Pfam" id="PF19665">
    <property type="entry name" value="DUF6168"/>
    <property type="match status" value="1"/>
</dbReference>
<dbReference type="RefSeq" id="WP_164003491.1">
    <property type="nucleotide sequence ID" value="NZ_JAAIKD010000001.1"/>
</dbReference>
<dbReference type="AlphaFoldDB" id="A0A6B3QYQ9"/>
<dbReference type="InterPro" id="IPR046166">
    <property type="entry name" value="DUF6168"/>
</dbReference>
<comment type="caution">
    <text evidence="2">The sequence shown here is derived from an EMBL/GenBank/DDBJ whole genome shotgun (WGS) entry which is preliminary data.</text>
</comment>
<keyword evidence="1" id="KW-0472">Membrane</keyword>
<proteinExistence type="predicted"/>
<evidence type="ECO:0000313" key="2">
    <source>
        <dbReference type="EMBL" id="NEV92848.1"/>
    </source>
</evidence>
<dbReference type="Proteomes" id="UP000478505">
    <property type="component" value="Unassembled WGS sequence"/>
</dbReference>
<keyword evidence="3" id="KW-1185">Reference proteome</keyword>
<gene>
    <name evidence="2" type="ORF">G3567_01645</name>
</gene>
<accession>A0A6B3QYQ9</accession>
<feature type="transmembrane region" description="Helical" evidence="1">
    <location>
        <begin position="12"/>
        <end position="36"/>
    </location>
</feature>
<keyword evidence="1" id="KW-0812">Transmembrane</keyword>